<feature type="compositionally biased region" description="Low complexity" evidence="1">
    <location>
        <begin position="180"/>
        <end position="201"/>
    </location>
</feature>
<dbReference type="SUPFAM" id="SSF55166">
    <property type="entry name" value="Hedgehog/DD-peptidase"/>
    <property type="match status" value="1"/>
</dbReference>
<feature type="region of interest" description="Disordered" evidence="1">
    <location>
        <begin position="178"/>
        <end position="209"/>
    </location>
</feature>
<name>A0ABX5ZCT7_9MICO</name>
<dbReference type="CDD" id="cd14846">
    <property type="entry name" value="Peptidase_M15_like"/>
    <property type="match status" value="1"/>
</dbReference>
<evidence type="ECO:0000259" key="2">
    <source>
        <dbReference type="Pfam" id="PF02557"/>
    </source>
</evidence>
<gene>
    <name evidence="3" type="ORF">FV141_14165</name>
</gene>
<dbReference type="Proteomes" id="UP000323565">
    <property type="component" value="Plasmid unnamed"/>
</dbReference>
<protein>
    <submittedName>
        <fullName evidence="3">M15 family metallopeptidase</fullName>
    </submittedName>
</protein>
<dbReference type="PANTHER" id="PTHR34385">
    <property type="entry name" value="D-ALANYL-D-ALANINE CARBOXYPEPTIDASE"/>
    <property type="match status" value="1"/>
</dbReference>
<accession>A0ABX5ZCT7</accession>
<feature type="domain" description="D-alanyl-D-alanine carboxypeptidase-like core" evidence="2">
    <location>
        <begin position="70"/>
        <end position="151"/>
    </location>
</feature>
<organism evidence="3 4">
    <name type="scientific">Dermacoccus abyssi</name>
    <dbReference type="NCBI Taxonomy" id="322596"/>
    <lineage>
        <taxon>Bacteria</taxon>
        <taxon>Bacillati</taxon>
        <taxon>Actinomycetota</taxon>
        <taxon>Actinomycetes</taxon>
        <taxon>Micrococcales</taxon>
        <taxon>Dermacoccaceae</taxon>
        <taxon>Dermacoccus</taxon>
    </lineage>
</organism>
<keyword evidence="4" id="KW-1185">Reference proteome</keyword>
<dbReference type="InterPro" id="IPR003709">
    <property type="entry name" value="VanY-like_core_dom"/>
</dbReference>
<dbReference type="InterPro" id="IPR009045">
    <property type="entry name" value="Zn_M74/Hedgehog-like"/>
</dbReference>
<dbReference type="InterPro" id="IPR052179">
    <property type="entry name" value="DD-CPase-like"/>
</dbReference>
<dbReference type="Gene3D" id="3.30.1380.10">
    <property type="match status" value="1"/>
</dbReference>
<proteinExistence type="predicted"/>
<evidence type="ECO:0000313" key="3">
    <source>
        <dbReference type="EMBL" id="QEH94826.1"/>
    </source>
</evidence>
<evidence type="ECO:0000256" key="1">
    <source>
        <dbReference type="SAM" id="MobiDB-lite"/>
    </source>
</evidence>
<sequence>MPRPTIYRNFSVLNFRNIHPWARVTLRHPVLRQPLLPWPRPISPRPPLPYPVTSQPPARTPASATPGFTPELRSAWARASQDAQAEGITLRITSGYRTFNQQQSLWQEAIKKYGDPERAAAWVLPPSRSQHVQGIAVDVDHATAQWLNIHGARYKLCQSYLNEWWHFAYRSDAGRTCPVPQSSALTSSNSNSAQSPEPASSGTKKSRRE</sequence>
<geneLocation type="plasmid" evidence="3 4">
    <name>unnamed</name>
</geneLocation>
<dbReference type="Pfam" id="PF02557">
    <property type="entry name" value="VanY"/>
    <property type="match status" value="1"/>
</dbReference>
<evidence type="ECO:0000313" key="4">
    <source>
        <dbReference type="Proteomes" id="UP000323565"/>
    </source>
</evidence>
<dbReference type="EMBL" id="CP043032">
    <property type="protein sequence ID" value="QEH94826.1"/>
    <property type="molecule type" value="Genomic_DNA"/>
</dbReference>
<reference evidence="3 4" key="1">
    <citation type="submission" date="2019-08" db="EMBL/GenBank/DDBJ databases">
        <title>Dermacoccus abyssi strain HZAU 226, whole genome Nanopore sequencing project.</title>
        <authorList>
            <person name="Guo A."/>
            <person name="Zhang X."/>
            <person name="Ruan Y."/>
            <person name="Liu W."/>
            <person name="Chen Q."/>
            <person name="Gu L."/>
        </authorList>
    </citation>
    <scope>NUCLEOTIDE SEQUENCE [LARGE SCALE GENOMIC DNA]</scope>
    <source>
        <strain evidence="3 4">HZAU 226</strain>
        <plasmid evidence="3 4">unnamed</plasmid>
    </source>
</reference>
<keyword evidence="3" id="KW-0614">Plasmid</keyword>
<dbReference type="PANTHER" id="PTHR34385:SF1">
    <property type="entry name" value="PEPTIDOGLYCAN L-ALANYL-D-GLUTAMATE ENDOPEPTIDASE CWLK"/>
    <property type="match status" value="1"/>
</dbReference>